<gene>
    <name evidence="4" type="ORF">CXQ85_002113</name>
</gene>
<dbReference type="OrthoDB" id="4083686at2759"/>
<feature type="region of interest" description="Disordered" evidence="1">
    <location>
        <begin position="373"/>
        <end position="395"/>
    </location>
</feature>
<feature type="domain" description="Ubiquitin-like" evidence="3">
    <location>
        <begin position="116"/>
        <end position="177"/>
    </location>
</feature>
<comment type="caution">
    <text evidence="4">The sequence shown here is derived from an EMBL/GenBank/DDBJ whole genome shotgun (WGS) entry which is preliminary data.</text>
</comment>
<evidence type="ECO:0000259" key="3">
    <source>
        <dbReference type="PROSITE" id="PS50053"/>
    </source>
</evidence>
<keyword evidence="2" id="KW-1133">Transmembrane helix</keyword>
<reference evidence="4 5" key="1">
    <citation type="submission" date="2017-12" db="EMBL/GenBank/DDBJ databases">
        <title>Genome Sequence of a Multidrug-Resistant Candida haemulonii Isolate from a Patient with Chronic Leg Ulcers in Israel.</title>
        <authorList>
            <person name="Chow N.A."/>
            <person name="Gade L."/>
            <person name="Batra D."/>
            <person name="Rowe L.A."/>
            <person name="Ben-Ami R."/>
            <person name="Loparev V.N."/>
            <person name="Litvintseva A.P."/>
        </authorList>
    </citation>
    <scope>NUCLEOTIDE SEQUENCE [LARGE SCALE GENOMIC DNA]</scope>
    <source>
        <strain evidence="4 5">B11899</strain>
    </source>
</reference>
<proteinExistence type="predicted"/>
<protein>
    <recommendedName>
        <fullName evidence="3">Ubiquitin-like domain-containing protein</fullName>
    </recommendedName>
</protein>
<dbReference type="PROSITE" id="PS50053">
    <property type="entry name" value="UBIQUITIN_2"/>
    <property type="match status" value="1"/>
</dbReference>
<dbReference type="Proteomes" id="UP000244309">
    <property type="component" value="Unassembled WGS sequence"/>
</dbReference>
<keyword evidence="5" id="KW-1185">Reference proteome</keyword>
<evidence type="ECO:0000313" key="4">
    <source>
        <dbReference type="EMBL" id="PVH20326.1"/>
    </source>
</evidence>
<dbReference type="GeneID" id="37007444"/>
<feature type="transmembrane region" description="Helical" evidence="2">
    <location>
        <begin position="489"/>
        <end position="506"/>
    </location>
</feature>
<evidence type="ECO:0000256" key="2">
    <source>
        <dbReference type="SAM" id="Phobius"/>
    </source>
</evidence>
<dbReference type="RefSeq" id="XP_025341266.1">
    <property type="nucleotide sequence ID" value="XM_025485801.1"/>
</dbReference>
<keyword evidence="2" id="KW-0812">Transmembrane</keyword>
<sequence>MFDAFLLKLPVKPINKPDHVPPPPEVWEIRVLLSTTICEIKESIWMHSEGHNLSPPFLRIKMFGGPVGDSSSLDSLLGLSEPPAYDNSIDALSVIIDYTLFGSPAIPHRDPIPSYFDVVVNSTNEGSRRTVTYRESLCSTVRSIKDQIAEKYSLEASAFGLKVTDGAILDDESTLRDVMGLDVPLPRNQRLVLQLAERGTSLLKIFQRTTGRHFSSINITSATTVQEVKAVASKYAGVPIHLIRLTFRAHIIAEPAIPEDTRTILDILQCGGTPTEAFEVDFDVKDQATTLINGEEWAPTGNTFVEVEDSNGSVRLVNQAALSSSTYEVNFQGTTVQLDTSDCIINDEEGYVLISPMGYSRMKNTWGDRIQKAQRRTRGASNNTRVEPTPGRVLQSNPVLQPQVMQPPQPTDAAAPVHRAHEADPTQLAEEIAERDQRRNIAGQRQTVFTRLVEAAMANRQNLRRIALNVFLMAIISFDLLFLLTIPKFAVSVVVLTFLYSIFIRGRDISDWLNHWILGEGAPNTIPFRMVRFISATTRGGYDMYHFNFDRMYNFISTSVMSLRPSREVHLERMARRTDTVMFYTVSALQEICGIVLLFVATIIPTVETAFTERDLTERAETRERLIQKIKQYVEEAEHREDFESVKSYIESSEGPLEDVYASEDCERLVKAYFTVIRTCTASPEDVGLLNTLAGESAAARVATPREQDYEAGEAEEDFQEEASQISVEGIDPNSGADWEDLRSREGRLAADALSTGAESFVIMQFSAVTIVAASVAAVSAASVVTETDLQSTLVTITDCGPEVTDCPAKSSLAPHNHTATANVSSYEGAANKQYAAGAVALAAGALLAL</sequence>
<organism evidence="4 5">
    <name type="scientific">Candidozyma haemuli</name>
    <dbReference type="NCBI Taxonomy" id="45357"/>
    <lineage>
        <taxon>Eukaryota</taxon>
        <taxon>Fungi</taxon>
        <taxon>Dikarya</taxon>
        <taxon>Ascomycota</taxon>
        <taxon>Saccharomycotina</taxon>
        <taxon>Pichiomycetes</taxon>
        <taxon>Metschnikowiaceae</taxon>
        <taxon>Candidozyma</taxon>
    </lineage>
</organism>
<dbReference type="InterPro" id="IPR000626">
    <property type="entry name" value="Ubiquitin-like_dom"/>
</dbReference>
<evidence type="ECO:0000313" key="5">
    <source>
        <dbReference type="Proteomes" id="UP000244309"/>
    </source>
</evidence>
<accession>A0A2V1AS26</accession>
<feature type="transmembrane region" description="Helical" evidence="2">
    <location>
        <begin position="581"/>
        <end position="604"/>
    </location>
</feature>
<dbReference type="VEuPathDB" id="FungiDB:CXQ85_002113"/>
<evidence type="ECO:0000256" key="1">
    <source>
        <dbReference type="SAM" id="MobiDB-lite"/>
    </source>
</evidence>
<name>A0A2V1AS26_9ASCO</name>
<keyword evidence="2" id="KW-0472">Membrane</keyword>
<dbReference type="AlphaFoldDB" id="A0A2V1AS26"/>
<dbReference type="EMBL" id="PKFO01000003">
    <property type="protein sequence ID" value="PVH20326.1"/>
    <property type="molecule type" value="Genomic_DNA"/>
</dbReference>